<feature type="domain" description="FAD-binding" evidence="4">
    <location>
        <begin position="5"/>
        <end position="172"/>
    </location>
</feature>
<dbReference type="GO" id="GO:0044550">
    <property type="term" value="P:secondary metabolite biosynthetic process"/>
    <property type="evidence" value="ECO:0007669"/>
    <property type="project" value="TreeGrafter"/>
</dbReference>
<dbReference type="Gene3D" id="3.50.50.60">
    <property type="entry name" value="FAD/NAD(P)-binding domain"/>
    <property type="match status" value="1"/>
</dbReference>
<proteinExistence type="predicted"/>
<reference evidence="6" key="1">
    <citation type="journal article" date="2015" name="Genome Announc.">
        <title>Genome sequence of the AIDS-associated pathogen Penicillium marneffei (ATCC18224) and its near taxonomic relative Talaromyces stipitatus (ATCC10500).</title>
        <authorList>
            <person name="Nierman W.C."/>
            <person name="Fedorova-Abrams N.D."/>
            <person name="Andrianopoulos A."/>
        </authorList>
    </citation>
    <scope>NUCLEOTIDE SEQUENCE [LARGE SCALE GENOMIC DNA]</scope>
    <source>
        <strain evidence="6">ATCC 18224 / CBS 334.59 / QM 7333</strain>
    </source>
</reference>
<dbReference type="GO" id="GO:0016491">
    <property type="term" value="F:oxidoreductase activity"/>
    <property type="evidence" value="ECO:0007669"/>
    <property type="project" value="UniProtKB-KW"/>
</dbReference>
<dbReference type="HOGENOM" id="CLU_009665_6_4_1"/>
<evidence type="ECO:0000259" key="4">
    <source>
        <dbReference type="Pfam" id="PF01494"/>
    </source>
</evidence>
<dbReference type="EMBL" id="DS995903">
    <property type="protein sequence ID" value="EEA22049.1"/>
    <property type="molecule type" value="Genomic_DNA"/>
</dbReference>
<dbReference type="VEuPathDB" id="FungiDB:PMAA_058290"/>
<dbReference type="Pfam" id="PF01494">
    <property type="entry name" value="FAD_binding_3"/>
    <property type="match status" value="1"/>
</dbReference>
<evidence type="ECO:0000313" key="6">
    <source>
        <dbReference type="Proteomes" id="UP000001294"/>
    </source>
</evidence>
<dbReference type="Proteomes" id="UP000001294">
    <property type="component" value="Unassembled WGS sequence"/>
</dbReference>
<dbReference type="PANTHER" id="PTHR46720">
    <property type="entry name" value="HYDROXYLASE, PUTATIVE (AFU_ORTHOLOGUE AFUA_3G01460)-RELATED"/>
    <property type="match status" value="1"/>
</dbReference>
<evidence type="ECO:0000256" key="2">
    <source>
        <dbReference type="ARBA" id="ARBA00022827"/>
    </source>
</evidence>
<dbReference type="AlphaFoldDB" id="B6QLS2"/>
<gene>
    <name evidence="5" type="ORF">PMAA_058290</name>
</gene>
<evidence type="ECO:0000256" key="3">
    <source>
        <dbReference type="ARBA" id="ARBA00023002"/>
    </source>
</evidence>
<evidence type="ECO:0000313" key="5">
    <source>
        <dbReference type="EMBL" id="EEA22049.1"/>
    </source>
</evidence>
<dbReference type="InterPro" id="IPR002938">
    <property type="entry name" value="FAD-bd"/>
</dbReference>
<protein>
    <submittedName>
        <fullName evidence="5">Salicylate hydroxylase, putative</fullName>
    </submittedName>
</protein>
<dbReference type="InterPro" id="IPR051104">
    <property type="entry name" value="FAD_monoxygenase"/>
</dbReference>
<keyword evidence="1" id="KW-0285">Flavoprotein</keyword>
<dbReference type="GO" id="GO:0071949">
    <property type="term" value="F:FAD binding"/>
    <property type="evidence" value="ECO:0007669"/>
    <property type="project" value="InterPro"/>
</dbReference>
<evidence type="ECO:0000256" key="1">
    <source>
        <dbReference type="ARBA" id="ARBA00022630"/>
    </source>
</evidence>
<dbReference type="STRING" id="441960.B6QLS2"/>
<accession>B6QLS2</accession>
<sequence>MPLQLAIVGAGVGGLTLAIALKQNPNLSVQLYERASELKEIGALVGVGPNALRTLEKLGVEEALTDEVGWRNPNGIPMIFRHWKTGELLSKDEYHNATNRRHHYARMHHAKLQKAMLSKLNGEVPIHLGKKVSTVTVVRERGVTVTFEHGTTISTDVVIGADGIKSRVRRSFVPDHKLNWLGDVVLRTTFDYYVITDIKEIPQNSSHFSGPQGFFFGTRMGSNGFGVTCSFAVDPESKTEPFHEQVWNAPADVSTIQEKCKDWRLQMSKYVDTSILPATHLSIGVSMIALPWWVMLCIRMVVHGPAGVGLAIDDAYALSRAFETVLPPSLPQEAVTAVQIGVLSKVHKGLEKIALLCRRASNGLGGESDEDFSQRMRSRGDLVWVNEHDVEAAFQKALDRKLSVFRK</sequence>
<keyword evidence="3" id="KW-0560">Oxidoreductase</keyword>
<dbReference type="PANTHER" id="PTHR46720:SF3">
    <property type="entry name" value="FAD-BINDING DOMAIN-CONTAINING PROTEIN-RELATED"/>
    <property type="match status" value="1"/>
</dbReference>
<organism evidence="5 6">
    <name type="scientific">Talaromyces marneffei (strain ATCC 18224 / CBS 334.59 / QM 7333)</name>
    <name type="common">Penicillium marneffei</name>
    <dbReference type="NCBI Taxonomy" id="441960"/>
    <lineage>
        <taxon>Eukaryota</taxon>
        <taxon>Fungi</taxon>
        <taxon>Dikarya</taxon>
        <taxon>Ascomycota</taxon>
        <taxon>Pezizomycotina</taxon>
        <taxon>Eurotiomycetes</taxon>
        <taxon>Eurotiomycetidae</taxon>
        <taxon>Eurotiales</taxon>
        <taxon>Trichocomaceae</taxon>
        <taxon>Talaromyces</taxon>
        <taxon>Talaromyces sect. Talaromyces</taxon>
    </lineage>
</organism>
<keyword evidence="2" id="KW-0274">FAD</keyword>
<dbReference type="PhylomeDB" id="B6QLS2"/>
<dbReference type="InterPro" id="IPR036188">
    <property type="entry name" value="FAD/NAD-bd_sf"/>
</dbReference>
<dbReference type="PRINTS" id="PR00420">
    <property type="entry name" value="RNGMNOXGNASE"/>
</dbReference>
<name>B6QLS2_TALMQ</name>
<keyword evidence="6" id="KW-1185">Reference proteome</keyword>
<dbReference type="SUPFAM" id="SSF51905">
    <property type="entry name" value="FAD/NAD(P)-binding domain"/>
    <property type="match status" value="1"/>
</dbReference>